<name>A0ABW3DNH0_9ACTN</name>
<comment type="caution">
    <text evidence="1">The sequence shown here is derived from an EMBL/GenBank/DDBJ whole genome shotgun (WGS) entry which is preliminary data.</text>
</comment>
<reference evidence="2" key="1">
    <citation type="journal article" date="2019" name="Int. J. Syst. Evol. Microbiol.">
        <title>The Global Catalogue of Microorganisms (GCM) 10K type strain sequencing project: providing services to taxonomists for standard genome sequencing and annotation.</title>
        <authorList>
            <consortium name="The Broad Institute Genomics Platform"/>
            <consortium name="The Broad Institute Genome Sequencing Center for Infectious Disease"/>
            <person name="Wu L."/>
            <person name="Ma J."/>
        </authorList>
    </citation>
    <scope>NUCLEOTIDE SEQUENCE [LARGE SCALE GENOMIC DNA]</scope>
    <source>
        <strain evidence="2">CCUG 62974</strain>
    </source>
</reference>
<accession>A0ABW3DNH0</accession>
<evidence type="ECO:0000313" key="2">
    <source>
        <dbReference type="Proteomes" id="UP001597024"/>
    </source>
</evidence>
<keyword evidence="2" id="KW-1185">Reference proteome</keyword>
<protein>
    <submittedName>
        <fullName evidence="1">Uncharacterized protein</fullName>
    </submittedName>
</protein>
<proteinExistence type="predicted"/>
<sequence>MNRTLIIDDLAMSLGQSRCGGRSRRPKVGAWRRSGRSAAIKYGCFRLSFHIPSRVLPYERLRTLENTQACRSWSAE</sequence>
<gene>
    <name evidence="1" type="ORF">ACFQ08_12255</name>
</gene>
<dbReference type="EMBL" id="JBHTHX010000331">
    <property type="protein sequence ID" value="MFD0885319.1"/>
    <property type="molecule type" value="Genomic_DNA"/>
</dbReference>
<evidence type="ECO:0000313" key="1">
    <source>
        <dbReference type="EMBL" id="MFD0885319.1"/>
    </source>
</evidence>
<organism evidence="1 2">
    <name type="scientific">Streptosporangium algeriense</name>
    <dbReference type="NCBI Taxonomy" id="1682748"/>
    <lineage>
        <taxon>Bacteria</taxon>
        <taxon>Bacillati</taxon>
        <taxon>Actinomycetota</taxon>
        <taxon>Actinomycetes</taxon>
        <taxon>Streptosporangiales</taxon>
        <taxon>Streptosporangiaceae</taxon>
        <taxon>Streptosporangium</taxon>
    </lineage>
</organism>
<dbReference type="Proteomes" id="UP001597024">
    <property type="component" value="Unassembled WGS sequence"/>
</dbReference>